<dbReference type="InterPro" id="IPR045768">
    <property type="entry name" value="SpoIIE_N"/>
</dbReference>
<dbReference type="PANTHER" id="PTHR43156:SF2">
    <property type="entry name" value="STAGE II SPORULATION PROTEIN E"/>
    <property type="match status" value="1"/>
</dbReference>
<feature type="transmembrane region" description="Helical" evidence="2">
    <location>
        <begin position="104"/>
        <end position="127"/>
    </location>
</feature>
<feature type="transmembrane region" description="Helical" evidence="2">
    <location>
        <begin position="20"/>
        <end position="53"/>
    </location>
</feature>
<protein>
    <submittedName>
        <fullName evidence="4">Protein serine/threonine phosphatase</fullName>
        <ecNumber evidence="4">3.1.3.16</ecNumber>
    </submittedName>
</protein>
<evidence type="ECO:0000256" key="2">
    <source>
        <dbReference type="SAM" id="Phobius"/>
    </source>
</evidence>
<dbReference type="Gene3D" id="3.60.40.10">
    <property type="entry name" value="PPM-type phosphatase domain"/>
    <property type="match status" value="1"/>
</dbReference>
<keyword evidence="1 4" id="KW-0378">Hydrolase</keyword>
<dbReference type="InterPro" id="IPR036457">
    <property type="entry name" value="PPM-type-like_dom_sf"/>
</dbReference>
<reference evidence="5" key="2">
    <citation type="submission" date="2011-02" db="EMBL/GenBank/DDBJ databases">
        <title>The complete genome of Syntrophobotulus glycolicus DSM 8271.</title>
        <authorList>
            <person name="Lucas S."/>
            <person name="Copeland A."/>
            <person name="Lapidus A."/>
            <person name="Bruce D."/>
            <person name="Goodwin L."/>
            <person name="Pitluck S."/>
            <person name="Kyrpides N."/>
            <person name="Mavromatis K."/>
            <person name="Pagani I."/>
            <person name="Ivanova N."/>
            <person name="Mikhailova N."/>
            <person name="Chertkov O."/>
            <person name="Held B."/>
            <person name="Detter J.C."/>
            <person name="Tapia R."/>
            <person name="Han C."/>
            <person name="Land M."/>
            <person name="Hauser L."/>
            <person name="Markowitz V."/>
            <person name="Cheng J.-F."/>
            <person name="Hugenholtz P."/>
            <person name="Woyke T."/>
            <person name="Wu D."/>
            <person name="Spring S."/>
            <person name="Schroeder M."/>
            <person name="Brambilla E."/>
            <person name="Klenk H.-P."/>
            <person name="Eisen J.A."/>
        </authorList>
    </citation>
    <scope>NUCLEOTIDE SEQUENCE [LARGE SCALE GENOMIC DNA]</scope>
    <source>
        <strain evidence="5">DSM 8271 / FlGlyR</strain>
    </source>
</reference>
<dbReference type="AlphaFoldDB" id="F0SW94"/>
<name>F0SW94_SYNGF</name>
<evidence type="ECO:0000256" key="1">
    <source>
        <dbReference type="ARBA" id="ARBA00022801"/>
    </source>
</evidence>
<dbReference type="Proteomes" id="UP000007488">
    <property type="component" value="Chromosome"/>
</dbReference>
<accession>F0SW94</accession>
<feature type="domain" description="PPM-type phosphatase" evidence="3">
    <location>
        <begin position="481"/>
        <end position="692"/>
    </location>
</feature>
<evidence type="ECO:0000259" key="3">
    <source>
        <dbReference type="SMART" id="SM00331"/>
    </source>
</evidence>
<dbReference type="HOGENOM" id="CLU_017349_0_0_9"/>
<feature type="transmembrane region" description="Helical" evidence="2">
    <location>
        <begin position="267"/>
        <end position="296"/>
    </location>
</feature>
<dbReference type="Pfam" id="PF07228">
    <property type="entry name" value="SpoIIE"/>
    <property type="match status" value="1"/>
</dbReference>
<dbReference type="InterPro" id="IPR001932">
    <property type="entry name" value="PPM-type_phosphatase-like_dom"/>
</dbReference>
<reference evidence="4 5" key="1">
    <citation type="journal article" date="2011" name="Stand. Genomic Sci.">
        <title>Complete genome sequence of Syntrophobotulus glycolicus type strain (FlGlyR).</title>
        <authorList>
            <person name="Han C."/>
            <person name="Mwirichia R."/>
            <person name="Chertkov O."/>
            <person name="Held B."/>
            <person name="Lapidus A."/>
            <person name="Nolan M."/>
            <person name="Lucas S."/>
            <person name="Hammon N."/>
            <person name="Deshpande S."/>
            <person name="Cheng J.F."/>
            <person name="Tapia R."/>
            <person name="Goodwin L."/>
            <person name="Pitluck S."/>
            <person name="Huntemann M."/>
            <person name="Liolios K."/>
            <person name="Ivanova N."/>
            <person name="Pagani I."/>
            <person name="Mavromatis K."/>
            <person name="Ovchinikova G."/>
            <person name="Pati A."/>
            <person name="Chen A."/>
            <person name="Palaniappan K."/>
            <person name="Land M."/>
            <person name="Hauser L."/>
            <person name="Brambilla E.M."/>
            <person name="Rohde M."/>
            <person name="Spring S."/>
            <person name="Sikorski J."/>
            <person name="Goker M."/>
            <person name="Woyke T."/>
            <person name="Bristow J."/>
            <person name="Eisen J.A."/>
            <person name="Markowitz V."/>
            <person name="Hugenholtz P."/>
            <person name="Kyrpides N.C."/>
            <person name="Klenk H.P."/>
            <person name="Detter J.C."/>
        </authorList>
    </citation>
    <scope>NUCLEOTIDE SEQUENCE [LARGE SCALE GENOMIC DNA]</scope>
    <source>
        <strain evidence="5">DSM 8271 / FlGlyR</strain>
    </source>
</reference>
<feature type="transmembrane region" description="Helical" evidence="2">
    <location>
        <begin position="198"/>
        <end position="226"/>
    </location>
</feature>
<dbReference type="KEGG" id="sgy:Sgly_0209"/>
<dbReference type="InterPro" id="IPR052016">
    <property type="entry name" value="Bact_Sigma-Reg"/>
</dbReference>
<proteinExistence type="predicted"/>
<dbReference type="RefSeq" id="WP_013623451.1">
    <property type="nucleotide sequence ID" value="NC_015172.1"/>
</dbReference>
<dbReference type="SUPFAM" id="SSF81606">
    <property type="entry name" value="PP2C-like"/>
    <property type="match status" value="1"/>
</dbReference>
<dbReference type="Pfam" id="PF19732">
    <property type="entry name" value="SpoIIE_N"/>
    <property type="match status" value="1"/>
</dbReference>
<dbReference type="eggNOG" id="COG2208">
    <property type="taxonomic scope" value="Bacteria"/>
</dbReference>
<sequence>MAEWAPARAGFMKKQTNIILGHLIWALGGILFARANIEGIFAFGTAYLALLILKGEKNIVTGLAGIIIGSLTVQNYSLLACLGGETLLYYLVLKNKKKDKNKALILGAAVLGASFLSGVLLFLWMKGLNTEEIIRVSARALIAAAFSLLLDHALADHHHILKATEKKEMSITLLIVISIALSGLNQVVFGYANLQIILVSFLVLSIASRFGAGLGAGAGAVLGFLLQWNFGPESLINAGLYGLSGFIAGGFGKFGKPITCVAYVSAVLMFTFFVNSLIIPMHLLSSGLGLLLFLLLPQGGPKTNILKKRVVPEIETTVSKVKTLAEIFDQLAFGLHAAGVESCRLKPEVPELMNMLVERICKNCPNMSYCWEKEFYKTYNHLFDLFIKLENEESIETDHLPGEWRKTCGRFQEVILAARFILDQQKDRETWQKRMALNKDALAKQYKSVSDVIGHLAQELHSRHNQEEGRPLVWGRQQKNLIDIGIGTFVKEGNGISGDNFNAVPLSSTKMALIVCDGMGVGEEAARMSSAALTILEQLLSTGFEPEGAVKALNSILVLRSPEESFVTVDMAILDVQEQKGRIIKIGAAPSYVKDGSDVKVLSTSSLPAGIFNEIEIPVVEISFTDEILILLTDGVIDAGKNIDVHRDWLKDMLEKTAVCTAQEMAEKIIEEAKKMANHKMEDDGIVLVVKKKEKTFDKNKSSMENKH</sequence>
<dbReference type="PANTHER" id="PTHR43156">
    <property type="entry name" value="STAGE II SPORULATION PROTEIN E-RELATED"/>
    <property type="match status" value="1"/>
</dbReference>
<keyword evidence="2" id="KW-0472">Membrane</keyword>
<keyword evidence="5" id="KW-1185">Reference proteome</keyword>
<feature type="transmembrane region" description="Helical" evidence="2">
    <location>
        <begin position="171"/>
        <end position="192"/>
    </location>
</feature>
<dbReference type="STRING" id="645991.Sgly_0209"/>
<evidence type="ECO:0000313" key="5">
    <source>
        <dbReference type="Proteomes" id="UP000007488"/>
    </source>
</evidence>
<dbReference type="GO" id="GO:0004722">
    <property type="term" value="F:protein serine/threonine phosphatase activity"/>
    <property type="evidence" value="ECO:0007669"/>
    <property type="project" value="UniProtKB-EC"/>
</dbReference>
<keyword evidence="2" id="KW-0812">Transmembrane</keyword>
<feature type="transmembrane region" description="Helical" evidence="2">
    <location>
        <begin position="59"/>
        <end position="92"/>
    </location>
</feature>
<keyword evidence="2" id="KW-1133">Transmembrane helix</keyword>
<evidence type="ECO:0000313" key="4">
    <source>
        <dbReference type="EMBL" id="ADY54580.1"/>
    </source>
</evidence>
<gene>
    <name evidence="4" type="ordered locus">Sgly_0209</name>
</gene>
<feature type="transmembrane region" description="Helical" evidence="2">
    <location>
        <begin position="238"/>
        <end position="255"/>
    </location>
</feature>
<dbReference type="SMART" id="SM00331">
    <property type="entry name" value="PP2C_SIG"/>
    <property type="match status" value="1"/>
</dbReference>
<organism evidence="4 5">
    <name type="scientific">Syntrophobotulus glycolicus (strain DSM 8271 / FlGlyR)</name>
    <dbReference type="NCBI Taxonomy" id="645991"/>
    <lineage>
        <taxon>Bacteria</taxon>
        <taxon>Bacillati</taxon>
        <taxon>Bacillota</taxon>
        <taxon>Clostridia</taxon>
        <taxon>Eubacteriales</taxon>
        <taxon>Desulfitobacteriaceae</taxon>
        <taxon>Syntrophobotulus</taxon>
    </lineage>
</organism>
<dbReference type="OrthoDB" id="9763774at2"/>
<dbReference type="EMBL" id="CP002547">
    <property type="protein sequence ID" value="ADY54580.1"/>
    <property type="molecule type" value="Genomic_DNA"/>
</dbReference>
<dbReference type="EC" id="3.1.3.16" evidence="4"/>